<evidence type="ECO:0000313" key="2">
    <source>
        <dbReference type="EMBL" id="TFC75813.1"/>
    </source>
</evidence>
<sequence>MEFVSGLAPIVTVGGLVVAVLTFGFGLVQDRGKRFYERSVQLLDLQARFRELGPISGAMASDSAALSHEQLLAEYGREARAHAALYVSAVSRLHAPGSFFGGFSSLAYAMVTALITGSVASQLLEAGPVAVLIVASLPGLATILLTWSGARLVLRRERTLIIRGKMGEVDPLSKEGRRRFRSSLMAAGRSLLRWLKRGSAGAASAGASP</sequence>
<feature type="transmembrane region" description="Helical" evidence="1">
    <location>
        <begin position="129"/>
        <end position="154"/>
    </location>
</feature>
<feature type="transmembrane region" description="Helical" evidence="1">
    <location>
        <begin position="99"/>
        <end position="123"/>
    </location>
</feature>
<name>A0A4R8XH17_9MICO</name>
<keyword evidence="1" id="KW-0812">Transmembrane</keyword>
<keyword evidence="1" id="KW-0472">Membrane</keyword>
<dbReference type="RefSeq" id="WP_134371297.1">
    <property type="nucleotide sequence ID" value="NZ_SOGN01000071.1"/>
</dbReference>
<evidence type="ECO:0000256" key="1">
    <source>
        <dbReference type="SAM" id="Phobius"/>
    </source>
</evidence>
<gene>
    <name evidence="2" type="ORF">E3T23_14800</name>
</gene>
<feature type="transmembrane region" description="Helical" evidence="1">
    <location>
        <begin position="6"/>
        <end position="28"/>
    </location>
</feature>
<evidence type="ECO:0000313" key="3">
    <source>
        <dbReference type="Proteomes" id="UP000298433"/>
    </source>
</evidence>
<reference evidence="2 3" key="1">
    <citation type="submission" date="2019-03" db="EMBL/GenBank/DDBJ databases">
        <title>Genomics of glacier-inhabiting Cryobacterium strains.</title>
        <authorList>
            <person name="Liu Q."/>
            <person name="Xin Y.-H."/>
        </authorList>
    </citation>
    <scope>NUCLEOTIDE SEQUENCE [LARGE SCALE GENOMIC DNA]</scope>
    <source>
        <strain evidence="2 3">TMT2-48-2</strain>
    </source>
</reference>
<dbReference type="EMBL" id="SOGN01000071">
    <property type="protein sequence ID" value="TFC75813.1"/>
    <property type="molecule type" value="Genomic_DNA"/>
</dbReference>
<accession>A0A4R8XH17</accession>
<dbReference type="OrthoDB" id="9862303at2"/>
<comment type="caution">
    <text evidence="2">The sequence shown here is derived from an EMBL/GenBank/DDBJ whole genome shotgun (WGS) entry which is preliminary data.</text>
</comment>
<keyword evidence="1" id="KW-1133">Transmembrane helix</keyword>
<dbReference type="AlphaFoldDB" id="A0A4R8XH17"/>
<dbReference type="Proteomes" id="UP000298433">
    <property type="component" value="Unassembled WGS sequence"/>
</dbReference>
<protein>
    <submittedName>
        <fullName evidence="2">Uncharacterized protein</fullName>
    </submittedName>
</protein>
<proteinExistence type="predicted"/>
<keyword evidence="3" id="KW-1185">Reference proteome</keyword>
<organism evidence="2 3">
    <name type="scientific">Cryobacterium cheniae</name>
    <dbReference type="NCBI Taxonomy" id="1259262"/>
    <lineage>
        <taxon>Bacteria</taxon>
        <taxon>Bacillati</taxon>
        <taxon>Actinomycetota</taxon>
        <taxon>Actinomycetes</taxon>
        <taxon>Micrococcales</taxon>
        <taxon>Microbacteriaceae</taxon>
        <taxon>Cryobacterium</taxon>
    </lineage>
</organism>